<dbReference type="Gene3D" id="3.30.457.10">
    <property type="entry name" value="Copper amine oxidase-like, N-terminal domain"/>
    <property type="match status" value="1"/>
</dbReference>
<dbReference type="InterPro" id="IPR036582">
    <property type="entry name" value="Mao_N_sf"/>
</dbReference>
<sequence length="358" mass="40582">MKFLTKYLFLAMAIFTFSFNLAFAENINVYVNNYKYTSEQPVKIINGVSYVALSDFANITGAVTSWEAATKTATITYEEKLSAFNNNSLSFSDTYPGILVNGINISTNNPTKLINNKLFVPANILSKYMGYSLSFDKSKNNLLINSTATNLMDKPDFSKISLLPVLEKSMGKETYNQFKYTFVTTDEPKGEKYLTNGKYAIFTAHEKGYEPNKLNGFFYLNIYTNDVYFYPASSEHEELAKKYNNGIKYEDFHKNGGKNTVFLVATARMLDMISLSDSSLSDFSYVGIDKLTVDYTNHLPKGEYYFYKATKKSDGKDSNFEVAQNKSTLDVFLFLRKKDGVNIVKLPDMKILEVVAKK</sequence>
<dbReference type="InterPro" id="IPR012854">
    <property type="entry name" value="Cu_amine_oxidase-like_N"/>
</dbReference>
<feature type="signal peptide" evidence="1">
    <location>
        <begin position="1"/>
        <end position="24"/>
    </location>
</feature>
<dbReference type="EMBL" id="VJXW01000005">
    <property type="protein sequence ID" value="TRW26995.1"/>
    <property type="molecule type" value="Genomic_DNA"/>
</dbReference>
<evidence type="ECO:0000313" key="3">
    <source>
        <dbReference type="EMBL" id="TRW26995.1"/>
    </source>
</evidence>
<keyword evidence="1" id="KW-0732">Signal</keyword>
<name>A0A552V952_9FIRM</name>
<dbReference type="Proteomes" id="UP000319424">
    <property type="component" value="Unassembled WGS sequence"/>
</dbReference>
<dbReference type="Pfam" id="PF07833">
    <property type="entry name" value="Cu_amine_oxidN1"/>
    <property type="match status" value="1"/>
</dbReference>
<evidence type="ECO:0000313" key="4">
    <source>
        <dbReference type="Proteomes" id="UP000319424"/>
    </source>
</evidence>
<dbReference type="SUPFAM" id="SSF55383">
    <property type="entry name" value="Copper amine oxidase, domain N"/>
    <property type="match status" value="1"/>
</dbReference>
<proteinExistence type="predicted"/>
<accession>A0A552V952</accession>
<protein>
    <submittedName>
        <fullName evidence="3">Copper amine oxidase N-terminal domain-containing protein</fullName>
    </submittedName>
</protein>
<comment type="caution">
    <text evidence="3">The sequence shown here is derived from an EMBL/GenBank/DDBJ whole genome shotgun (WGS) entry which is preliminary data.</text>
</comment>
<feature type="domain" description="Copper amine oxidase-like N-terminal" evidence="2">
    <location>
        <begin position="31"/>
        <end position="143"/>
    </location>
</feature>
<dbReference type="OrthoDB" id="1758194at2"/>
<gene>
    <name evidence="3" type="ORF">FL857_04605</name>
</gene>
<dbReference type="AlphaFoldDB" id="A0A552V952"/>
<evidence type="ECO:0000256" key="1">
    <source>
        <dbReference type="SAM" id="SignalP"/>
    </source>
</evidence>
<feature type="chain" id="PRO_5021872370" evidence="1">
    <location>
        <begin position="25"/>
        <end position="358"/>
    </location>
</feature>
<organism evidence="3 4">
    <name type="scientific">Criibacterium bergeronii</name>
    <dbReference type="NCBI Taxonomy" id="1871336"/>
    <lineage>
        <taxon>Bacteria</taxon>
        <taxon>Bacillati</taxon>
        <taxon>Bacillota</taxon>
        <taxon>Clostridia</taxon>
        <taxon>Peptostreptococcales</taxon>
        <taxon>Filifactoraceae</taxon>
        <taxon>Criibacterium</taxon>
    </lineage>
</organism>
<reference evidence="3 4" key="1">
    <citation type="submission" date="2019-07" db="EMBL/GenBank/DDBJ databases">
        <title>Criibacterium bergeronii gen. nov., sp. nov. isolated from human clinical samples.</title>
        <authorList>
            <person name="Maheux A.F."/>
            <person name="Boudreau D.K."/>
            <person name="Berube E."/>
            <person name="Brodeur S."/>
            <person name="Bernard K.A."/>
            <person name="Abed J.Y."/>
            <person name="Ducrey E."/>
            <person name="Guay E.F."/>
            <person name="Raymond F."/>
            <person name="Corbeil J."/>
            <person name="Domingo M.-C."/>
            <person name="Roy P.H."/>
            <person name="Boissinot M."/>
            <person name="Tocheva E.I."/>
            <person name="Omar R.F."/>
        </authorList>
    </citation>
    <scope>NUCLEOTIDE SEQUENCE [LARGE SCALE GENOMIC DNA]</scope>
    <source>
        <strain evidence="3 4">CCRI-24246</strain>
    </source>
</reference>
<evidence type="ECO:0000259" key="2">
    <source>
        <dbReference type="Pfam" id="PF07833"/>
    </source>
</evidence>
<dbReference type="RefSeq" id="WP_144397968.1">
    <property type="nucleotide sequence ID" value="NZ_VJXW01000005.1"/>
</dbReference>